<evidence type="ECO:0000259" key="5">
    <source>
        <dbReference type="Pfam" id="PF00296"/>
    </source>
</evidence>
<feature type="domain" description="Luciferase-like" evidence="5">
    <location>
        <begin position="11"/>
        <end position="241"/>
    </location>
</feature>
<dbReference type="RefSeq" id="WP_073455206.1">
    <property type="nucleotide sequence ID" value="NZ_FRAP01000002.1"/>
</dbReference>
<dbReference type="InterPro" id="IPR019921">
    <property type="entry name" value="Lucif-like_OxRdtase_Rv2161c"/>
</dbReference>
<evidence type="ECO:0000313" key="7">
    <source>
        <dbReference type="Proteomes" id="UP000184363"/>
    </source>
</evidence>
<keyword evidence="2" id="KW-0288">FMN</keyword>
<accession>A0A1M6P4U9</accession>
<dbReference type="Proteomes" id="UP000184363">
    <property type="component" value="Unassembled WGS sequence"/>
</dbReference>
<dbReference type="PANTHER" id="PTHR42847:SF4">
    <property type="entry name" value="ALKANESULFONATE MONOOXYGENASE-RELATED"/>
    <property type="match status" value="1"/>
</dbReference>
<reference evidence="6 7" key="1">
    <citation type="submission" date="2016-11" db="EMBL/GenBank/DDBJ databases">
        <authorList>
            <person name="Jaros S."/>
            <person name="Januszkiewicz K."/>
            <person name="Wedrychowicz H."/>
        </authorList>
    </citation>
    <scope>NUCLEOTIDE SEQUENCE [LARGE SCALE GENOMIC DNA]</scope>
    <source>
        <strain evidence="6 7">DSM 43832</strain>
    </source>
</reference>
<organism evidence="6 7">
    <name type="scientific">Pseudonocardia thermophila</name>
    <dbReference type="NCBI Taxonomy" id="1848"/>
    <lineage>
        <taxon>Bacteria</taxon>
        <taxon>Bacillati</taxon>
        <taxon>Actinomycetota</taxon>
        <taxon>Actinomycetes</taxon>
        <taxon>Pseudonocardiales</taxon>
        <taxon>Pseudonocardiaceae</taxon>
        <taxon>Pseudonocardia</taxon>
    </lineage>
</organism>
<dbReference type="InterPro" id="IPR036661">
    <property type="entry name" value="Luciferase-like_sf"/>
</dbReference>
<evidence type="ECO:0000256" key="2">
    <source>
        <dbReference type="ARBA" id="ARBA00022643"/>
    </source>
</evidence>
<dbReference type="Gene3D" id="3.20.20.30">
    <property type="entry name" value="Luciferase-like domain"/>
    <property type="match status" value="1"/>
</dbReference>
<keyword evidence="1" id="KW-0285">Flavoprotein</keyword>
<dbReference type="OrthoDB" id="9781803at2"/>
<dbReference type="EMBL" id="FRAP01000002">
    <property type="protein sequence ID" value="SHK02916.1"/>
    <property type="molecule type" value="Genomic_DNA"/>
</dbReference>
<name>A0A1M6P4U9_PSETH</name>
<evidence type="ECO:0000256" key="4">
    <source>
        <dbReference type="ARBA" id="ARBA00023033"/>
    </source>
</evidence>
<sequence>MKFGTTIMGLSLRKLPELAAAYEENGFESVWMPEHLVFPADPPTTYPYSPDGHPPFQPRTPVYDVWVLFGFLAAATSRIRFATNVYVLPLRHPLQTARSVVTLDRVTRGRVTLGVGVGWLADEFTYLGLPFADRGRRTDAAIDAIRRLWREERIEVHDEFFDFGPVAFEPKPIRPEGIPIEVGGVSRRALRRAGARGDGWIEVGCTDVAEVKEKLDVVMEARRAAGRTGPFEVTLCGELAFRPDLYAELADLGVTRVVVDPRRDLGERLELGATVDWAKRFADDVISRHT</sequence>
<keyword evidence="7" id="KW-1185">Reference proteome</keyword>
<dbReference type="SUPFAM" id="SSF51679">
    <property type="entry name" value="Bacterial luciferase-like"/>
    <property type="match status" value="1"/>
</dbReference>
<evidence type="ECO:0000256" key="1">
    <source>
        <dbReference type="ARBA" id="ARBA00022630"/>
    </source>
</evidence>
<dbReference type="AlphaFoldDB" id="A0A1M6P4U9"/>
<keyword evidence="3" id="KW-0560">Oxidoreductase</keyword>
<gene>
    <name evidence="6" type="ORF">SAMN05443637_10246</name>
</gene>
<dbReference type="NCBIfam" id="TIGR03619">
    <property type="entry name" value="F420_Rv2161c"/>
    <property type="match status" value="1"/>
</dbReference>
<dbReference type="InterPro" id="IPR011251">
    <property type="entry name" value="Luciferase-like_dom"/>
</dbReference>
<dbReference type="PANTHER" id="PTHR42847">
    <property type="entry name" value="ALKANESULFONATE MONOOXYGENASE"/>
    <property type="match status" value="1"/>
</dbReference>
<dbReference type="GO" id="GO:0046306">
    <property type="term" value="P:alkanesulfonate catabolic process"/>
    <property type="evidence" value="ECO:0007669"/>
    <property type="project" value="TreeGrafter"/>
</dbReference>
<evidence type="ECO:0000256" key="3">
    <source>
        <dbReference type="ARBA" id="ARBA00023002"/>
    </source>
</evidence>
<dbReference type="InterPro" id="IPR050172">
    <property type="entry name" value="SsuD_RutA_monooxygenase"/>
</dbReference>
<keyword evidence="4" id="KW-0503">Monooxygenase</keyword>
<dbReference type="GO" id="GO:0008726">
    <property type="term" value="F:alkanesulfonate monooxygenase activity"/>
    <property type="evidence" value="ECO:0007669"/>
    <property type="project" value="TreeGrafter"/>
</dbReference>
<dbReference type="STRING" id="1848.SAMN05443637_10246"/>
<proteinExistence type="predicted"/>
<evidence type="ECO:0000313" key="6">
    <source>
        <dbReference type="EMBL" id="SHK02916.1"/>
    </source>
</evidence>
<protein>
    <submittedName>
        <fullName evidence="6">Probable F420-dependent oxidoreductase, Rv2161c family</fullName>
    </submittedName>
</protein>
<dbReference type="Pfam" id="PF00296">
    <property type="entry name" value="Bac_luciferase"/>
    <property type="match status" value="1"/>
</dbReference>